<feature type="compositionally biased region" description="Polar residues" evidence="1">
    <location>
        <begin position="170"/>
        <end position="180"/>
    </location>
</feature>
<evidence type="ECO:0000313" key="4">
    <source>
        <dbReference type="Proteomes" id="UP000053958"/>
    </source>
</evidence>
<dbReference type="Pfam" id="PF26147">
    <property type="entry name" value="AB_HYDROLASE_YMC0-YMC35"/>
    <property type="match status" value="1"/>
</dbReference>
<dbReference type="EMBL" id="LASV01000069">
    <property type="protein sequence ID" value="KKA24295.1"/>
    <property type="molecule type" value="Genomic_DNA"/>
</dbReference>
<evidence type="ECO:0000256" key="1">
    <source>
        <dbReference type="SAM" id="MobiDB-lite"/>
    </source>
</evidence>
<dbReference type="PANTHER" id="PTHR47349:SF1">
    <property type="entry name" value="AER328WP"/>
    <property type="match status" value="1"/>
</dbReference>
<evidence type="ECO:0000259" key="2">
    <source>
        <dbReference type="Pfam" id="PF26147"/>
    </source>
</evidence>
<dbReference type="GeneID" id="25314033"/>
<name>A0A0F4Z1R7_RASE3</name>
<organism evidence="3 4">
    <name type="scientific">Rasamsonia emersonii (strain ATCC 16479 / CBS 393.64 / IMI 116815)</name>
    <dbReference type="NCBI Taxonomy" id="1408163"/>
    <lineage>
        <taxon>Eukaryota</taxon>
        <taxon>Fungi</taxon>
        <taxon>Dikarya</taxon>
        <taxon>Ascomycota</taxon>
        <taxon>Pezizomycotina</taxon>
        <taxon>Eurotiomycetes</taxon>
        <taxon>Eurotiomycetidae</taxon>
        <taxon>Eurotiales</taxon>
        <taxon>Trichocomaceae</taxon>
        <taxon>Rasamsonia</taxon>
    </lineage>
</organism>
<keyword evidence="4" id="KW-1185">Reference proteome</keyword>
<feature type="compositionally biased region" description="Polar residues" evidence="1">
    <location>
        <begin position="190"/>
        <end position="201"/>
    </location>
</feature>
<feature type="compositionally biased region" description="Basic and acidic residues" evidence="1">
    <location>
        <begin position="298"/>
        <end position="311"/>
    </location>
</feature>
<comment type="caution">
    <text evidence="3">The sequence shown here is derived from an EMBL/GenBank/DDBJ whole genome shotgun (WGS) entry which is preliminary data.</text>
</comment>
<dbReference type="InterPro" id="IPR058933">
    <property type="entry name" value="YMC020W-like_ab_hydrolase"/>
</dbReference>
<dbReference type="AlphaFoldDB" id="A0A0F4Z1R7"/>
<dbReference type="OrthoDB" id="5598028at2759"/>
<feature type="region of interest" description="Disordered" evidence="1">
    <location>
        <begin position="1"/>
        <end position="59"/>
    </location>
</feature>
<sequence length="841" mass="91798">MGSRKVKSNPSAADSQVSLVSSKSSASTQPAQDNSSTPQKKGSGAAWYTKSWPRGSKAAAVTEVARESISVAGNITSELAPSTTSLPETPRHFKSRSIQLTKKAGSPSRSLPAETTTTRINIASDGSASPATEIILQEPTPDAPRNETKDKGECPLDSDDTVKDTKESSETTTLSQSGNTEDSRQEPDNTSKPSDQSTSWFSWFGWGATSAEKSSSKEMGTTKSPPAEAPSTAPTENPVAPSSDAGRDKPTISDTSATTSQPEQPTVSERNTPQRWSWLPMWGGYSTAPKSTEELQQDESKKEPCIEEERSATQAANVKPPPNDAETERVQESVPSKRSSAPARTSGWAFWSRTESTERTNQEEETGEVSVAEPTPLRSKQDSQEAEVEIEPKSGKDVAKSKGTKDTAEPGAATVSTIDTPSPSVPAKMKAQEVSASKQLQSVLPNQLLPSFRDTFALQESPSWLQTIGRLLHYSKEPENKHVLVLRDPPRPKRALAIGVHGYFPAPLIRTVLGQPTGTSLKFSTMAAKAIHQWAENHGYQCNVEKISLEGEGRIAERVDILWKLLLNWMEHIREADFIMFACHSQGVPVTVMLVAKLIAFGCLNACRIGICAMAGVNLGPFPDYKSRWIGGSAGELFDFAHPTSKVSREYEAALQTALDFGVRIAYVGSIDDQLVSLESSLFAPASHPYIYRAVFVDGRVHTPSFLSHLVGFVLKLRNLGISDHGLIRELSAPLVGSLYTGEGHSRLHDEENIYYLAVEFALETSNVSGVPLRIQRSSPTSTPNPYILPFAMRGVLEEDYVRRELHEESMELLRQFDDWKPTSKVLKDVKFRLEGIRSKL</sequence>
<feature type="compositionally biased region" description="Low complexity" evidence="1">
    <location>
        <begin position="221"/>
        <end position="236"/>
    </location>
</feature>
<dbReference type="Proteomes" id="UP000053958">
    <property type="component" value="Unassembled WGS sequence"/>
</dbReference>
<accession>A0A0F4Z1R7</accession>
<reference evidence="3 4" key="1">
    <citation type="submission" date="2015-04" db="EMBL/GenBank/DDBJ databases">
        <authorList>
            <person name="Heijne W.H."/>
            <person name="Fedorova N.D."/>
            <person name="Nierman W.C."/>
            <person name="Vollebregt A.W."/>
            <person name="Zhao Z."/>
            <person name="Wu L."/>
            <person name="Kumar M."/>
            <person name="Stam H."/>
            <person name="van den Berg M.A."/>
            <person name="Pel H.J."/>
        </authorList>
    </citation>
    <scope>NUCLEOTIDE SEQUENCE [LARGE SCALE GENOMIC DNA]</scope>
    <source>
        <strain evidence="3 4">CBS 393.64</strain>
    </source>
</reference>
<feature type="compositionally biased region" description="Polar residues" evidence="1">
    <location>
        <begin position="333"/>
        <end position="343"/>
    </location>
</feature>
<dbReference type="PANTHER" id="PTHR47349">
    <property type="entry name" value="CHROMOSOME 8, WHOLE GENOME SHOTGUN SEQUENCE"/>
    <property type="match status" value="1"/>
</dbReference>
<feature type="compositionally biased region" description="Basic and acidic residues" evidence="1">
    <location>
        <begin position="390"/>
        <end position="408"/>
    </location>
</feature>
<feature type="domain" description="YMC020W-like alpha/beta hydrolase" evidence="2">
    <location>
        <begin position="449"/>
        <end position="800"/>
    </location>
</feature>
<feature type="compositionally biased region" description="Low complexity" evidence="1">
    <location>
        <begin position="15"/>
        <end position="27"/>
    </location>
</feature>
<feature type="region of interest" description="Disordered" evidence="1">
    <location>
        <begin position="79"/>
        <end position="433"/>
    </location>
</feature>
<proteinExistence type="predicted"/>
<dbReference type="RefSeq" id="XP_013330907.1">
    <property type="nucleotide sequence ID" value="XM_013475453.1"/>
</dbReference>
<feature type="compositionally biased region" description="Polar residues" evidence="1">
    <location>
        <begin position="107"/>
        <end position="130"/>
    </location>
</feature>
<dbReference type="InterPro" id="IPR058934">
    <property type="entry name" value="YMC020W-like"/>
</dbReference>
<protein>
    <recommendedName>
        <fullName evidence="2">YMC020W-like alpha/beta hydrolase domain-containing protein</fullName>
    </recommendedName>
</protein>
<feature type="compositionally biased region" description="Polar residues" evidence="1">
    <location>
        <begin position="28"/>
        <end position="40"/>
    </location>
</feature>
<feature type="compositionally biased region" description="Basic and acidic residues" evidence="1">
    <location>
        <begin position="144"/>
        <end position="169"/>
    </location>
</feature>
<feature type="compositionally biased region" description="Polar residues" evidence="1">
    <location>
        <begin position="252"/>
        <end position="275"/>
    </location>
</feature>
<gene>
    <name evidence="3" type="ORF">T310_1682</name>
</gene>
<evidence type="ECO:0000313" key="3">
    <source>
        <dbReference type="EMBL" id="KKA24295.1"/>
    </source>
</evidence>